<dbReference type="EMBL" id="CP042436">
    <property type="protein sequence ID" value="QEC65125.1"/>
    <property type="molecule type" value="Genomic_DNA"/>
</dbReference>
<dbReference type="KEGG" id="mgin:FRZ54_21980"/>
<dbReference type="GO" id="GO:0015627">
    <property type="term" value="C:type II protein secretion system complex"/>
    <property type="evidence" value="ECO:0007669"/>
    <property type="project" value="TreeGrafter"/>
</dbReference>
<dbReference type="Gene3D" id="1.10.150.280">
    <property type="entry name" value="AF1531-like domain"/>
    <property type="match status" value="2"/>
</dbReference>
<dbReference type="InterPro" id="IPR051675">
    <property type="entry name" value="Endo/Exo/Phosphatase_dom_1"/>
</dbReference>
<reference evidence="1 2" key="1">
    <citation type="journal article" date="2017" name="Curr. Microbiol.">
        <title>Mucilaginibacter ginsenosidivorans sp. nov., Isolated from Soil of Ginseng Field.</title>
        <authorList>
            <person name="Kim M.M."/>
            <person name="Siddiqi M.Z."/>
            <person name="Im W.T."/>
        </authorList>
    </citation>
    <scope>NUCLEOTIDE SEQUENCE [LARGE SCALE GENOMIC DNA]</scope>
    <source>
        <strain evidence="1 2">Gsoil 3017</strain>
    </source>
</reference>
<dbReference type="Pfam" id="PF12836">
    <property type="entry name" value="HHH_3"/>
    <property type="match status" value="2"/>
</dbReference>
<protein>
    <recommendedName>
        <fullName evidence="3">Helix-hairpin-helix domain-containing protein</fullName>
    </recommendedName>
</protein>
<keyword evidence="2" id="KW-1185">Reference proteome</keyword>
<proteinExistence type="predicted"/>
<evidence type="ECO:0008006" key="3">
    <source>
        <dbReference type="Google" id="ProtNLM"/>
    </source>
</evidence>
<organism evidence="1 2">
    <name type="scientific">Mucilaginibacter ginsenosidivorans</name>
    <dbReference type="NCBI Taxonomy" id="398053"/>
    <lineage>
        <taxon>Bacteria</taxon>
        <taxon>Pseudomonadati</taxon>
        <taxon>Bacteroidota</taxon>
        <taxon>Sphingobacteriia</taxon>
        <taxon>Sphingobacteriales</taxon>
        <taxon>Sphingobacteriaceae</taxon>
        <taxon>Mucilaginibacter</taxon>
    </lineage>
</organism>
<gene>
    <name evidence="1" type="ORF">FRZ54_21980</name>
</gene>
<dbReference type="OrthoDB" id="981124at2"/>
<evidence type="ECO:0000313" key="2">
    <source>
        <dbReference type="Proteomes" id="UP000321479"/>
    </source>
</evidence>
<dbReference type="GO" id="GO:0015628">
    <property type="term" value="P:protein secretion by the type II secretion system"/>
    <property type="evidence" value="ECO:0007669"/>
    <property type="project" value="TreeGrafter"/>
</dbReference>
<dbReference type="Proteomes" id="UP000321479">
    <property type="component" value="Chromosome"/>
</dbReference>
<sequence length="200" mass="22623">MSKKEWNGMVVLVILIALILATPFVLQSFRKDNAIDGKEFDKAVATLEKARIAIGDNKIKAYKKAAPGTVIELNAADTTKLTQLNGIGASFARRIVAYRERLGGFDNKEQLKEVFGVDSEKYAGFQAQVTVDASLIKKIRINKITFDGLKWFPYLSFKQMNAIIQFREQHGEYQSIDDMRNVAILNDEILKKIKPYISFK</sequence>
<evidence type="ECO:0000313" key="1">
    <source>
        <dbReference type="EMBL" id="QEC65125.1"/>
    </source>
</evidence>
<dbReference type="RefSeq" id="WP_147033956.1">
    <property type="nucleotide sequence ID" value="NZ_CP042436.1"/>
</dbReference>
<dbReference type="SUPFAM" id="SSF47781">
    <property type="entry name" value="RuvA domain 2-like"/>
    <property type="match status" value="2"/>
</dbReference>
<dbReference type="PANTHER" id="PTHR21180:SF32">
    <property type="entry name" value="ENDONUCLEASE_EXONUCLEASE_PHOSPHATASE FAMILY DOMAIN-CONTAINING PROTEIN 1"/>
    <property type="match status" value="1"/>
</dbReference>
<dbReference type="InterPro" id="IPR010994">
    <property type="entry name" value="RuvA_2-like"/>
</dbReference>
<dbReference type="AlphaFoldDB" id="A0A5B8V232"/>
<name>A0A5B8V232_9SPHI</name>
<dbReference type="PANTHER" id="PTHR21180">
    <property type="entry name" value="ENDONUCLEASE/EXONUCLEASE/PHOSPHATASE FAMILY DOMAIN-CONTAINING PROTEIN 1"/>
    <property type="match status" value="1"/>
</dbReference>
<accession>A0A5B8V232</accession>